<gene>
    <name evidence="1" type="ORF">V3390_02905</name>
</gene>
<name>A0ABU7V043_9GAMM</name>
<organism evidence="1 2">
    <name type="scientific">Aquilutibacter rugosus</name>
    <dbReference type="NCBI Taxonomy" id="3115820"/>
    <lineage>
        <taxon>Bacteria</taxon>
        <taxon>Pseudomonadati</taxon>
        <taxon>Pseudomonadota</taxon>
        <taxon>Gammaproteobacteria</taxon>
        <taxon>Lysobacterales</taxon>
        <taxon>Lysobacteraceae</taxon>
        <taxon>Aquilutibacter</taxon>
    </lineage>
</organism>
<protein>
    <submittedName>
        <fullName evidence="1">Glycosyltransferase</fullName>
    </submittedName>
</protein>
<dbReference type="SUPFAM" id="SSF53448">
    <property type="entry name" value="Nucleotide-diphospho-sugar transferases"/>
    <property type="match status" value="1"/>
</dbReference>
<proteinExistence type="predicted"/>
<sequence>MTSMQPRQDVVNVICMKWGTKFGPEYVNILHNMVQRYLARPHRFICITDNAEGFNPGIESLPIPSAGPADTNFAHGWRKLAMFASPLGDLKGMTLFLDLDVVIVDRLDPLFEYKPGEICVVRDYRMIRVRGDDFVGNTSVLRFNAGEDPQVLEDFIAAWDGDKAIYRNEQEFLSHWFHSRGRWQHWPDTWCPSFKHDCVALGPLSYITTPKIPEGAKVIVFHGDPKPEDALAGKGSKWYRKIRPTPWVRDYWR</sequence>
<dbReference type="Proteomes" id="UP001356170">
    <property type="component" value="Unassembled WGS sequence"/>
</dbReference>
<dbReference type="Gene3D" id="3.90.550.10">
    <property type="entry name" value="Spore Coat Polysaccharide Biosynthesis Protein SpsA, Chain A"/>
    <property type="match status" value="1"/>
</dbReference>
<dbReference type="EMBL" id="JAZHBO010000001">
    <property type="protein sequence ID" value="MEF2155182.1"/>
    <property type="molecule type" value="Genomic_DNA"/>
</dbReference>
<dbReference type="RefSeq" id="WP_331703280.1">
    <property type="nucleotide sequence ID" value="NZ_JAZHBO010000001.1"/>
</dbReference>
<comment type="caution">
    <text evidence="1">The sequence shown here is derived from an EMBL/GenBank/DDBJ whole genome shotgun (WGS) entry which is preliminary data.</text>
</comment>
<accession>A0ABU7V043</accession>
<reference evidence="1 2" key="1">
    <citation type="submission" date="2024-01" db="EMBL/GenBank/DDBJ databases">
        <title>Novel species of the genus Luteimonas isolated from rivers.</title>
        <authorList>
            <person name="Lu H."/>
        </authorList>
    </citation>
    <scope>NUCLEOTIDE SEQUENCE [LARGE SCALE GENOMIC DNA]</scope>
    <source>
        <strain evidence="1 2">FXH3W</strain>
    </source>
</reference>
<dbReference type="InterPro" id="IPR029044">
    <property type="entry name" value="Nucleotide-diphossugar_trans"/>
</dbReference>
<keyword evidence="2" id="KW-1185">Reference proteome</keyword>
<evidence type="ECO:0000313" key="1">
    <source>
        <dbReference type="EMBL" id="MEF2155182.1"/>
    </source>
</evidence>
<evidence type="ECO:0000313" key="2">
    <source>
        <dbReference type="Proteomes" id="UP001356170"/>
    </source>
</evidence>